<dbReference type="AlphaFoldDB" id="A0A3B0T6W6"/>
<accession>A0A3B0T6W6</accession>
<name>A0A3B0T6W6_9ZZZZ</name>
<sequence length="103" mass="11420">MRFPSIEILIPLSLIALMSPLVPAQGQEQNAFARGDTIYLGNVDIRLAEDKTRWGSTRQGNIDLDKNTFLFGRQDTYETLVTRSGIDLPEKGATIGVGMEFAF</sequence>
<organism evidence="1">
    <name type="scientific">hydrothermal vent metagenome</name>
    <dbReference type="NCBI Taxonomy" id="652676"/>
    <lineage>
        <taxon>unclassified sequences</taxon>
        <taxon>metagenomes</taxon>
        <taxon>ecological metagenomes</taxon>
    </lineage>
</organism>
<reference evidence="1" key="1">
    <citation type="submission" date="2018-06" db="EMBL/GenBank/DDBJ databases">
        <authorList>
            <person name="Zhirakovskaya E."/>
        </authorList>
    </citation>
    <scope>NUCLEOTIDE SEQUENCE</scope>
</reference>
<protein>
    <submittedName>
        <fullName evidence="1">Uncharacterized protein</fullName>
    </submittedName>
</protein>
<proteinExistence type="predicted"/>
<evidence type="ECO:0000313" key="1">
    <source>
        <dbReference type="EMBL" id="VAW11803.1"/>
    </source>
</evidence>
<gene>
    <name evidence="1" type="ORF">MNBD_ALPHA09-772</name>
</gene>
<dbReference type="EMBL" id="UOEM01000034">
    <property type="protein sequence ID" value="VAW11803.1"/>
    <property type="molecule type" value="Genomic_DNA"/>
</dbReference>